<comment type="subcellular location">
    <subcellularLocation>
        <location evidence="1">Membrane</location>
        <topology evidence="1">Multi-pass membrane protein</topology>
    </subcellularLocation>
</comment>
<accession>A0ABZ2LP53</accession>
<comment type="pathway">
    <text evidence="2">Phospholipid metabolism; phosphatidylglycerol biosynthesis; phosphatidylglycerol from CDP-diacylglycerol: step 1/2.</text>
</comment>
<dbReference type="InterPro" id="IPR043130">
    <property type="entry name" value="CDP-OH_PTrfase_TM_dom"/>
</dbReference>
<evidence type="ECO:0000256" key="9">
    <source>
        <dbReference type="ARBA" id="ARBA00022989"/>
    </source>
</evidence>
<evidence type="ECO:0000256" key="10">
    <source>
        <dbReference type="ARBA" id="ARBA00023098"/>
    </source>
</evidence>
<evidence type="ECO:0000256" key="2">
    <source>
        <dbReference type="ARBA" id="ARBA00005042"/>
    </source>
</evidence>
<evidence type="ECO:0000256" key="13">
    <source>
        <dbReference type="ARBA" id="ARBA00023264"/>
    </source>
</evidence>
<keyword evidence="10" id="KW-0443">Lipid metabolism</keyword>
<feature type="transmembrane region" description="Helical" evidence="16">
    <location>
        <begin position="155"/>
        <end position="173"/>
    </location>
</feature>
<keyword evidence="7 15" id="KW-0808">Transferase</keyword>
<feature type="transmembrane region" description="Helical" evidence="16">
    <location>
        <begin position="35"/>
        <end position="55"/>
    </location>
</feature>
<feature type="transmembrane region" description="Helical" evidence="16">
    <location>
        <begin position="6"/>
        <end position="23"/>
    </location>
</feature>
<dbReference type="PIRSF" id="PIRSF000847">
    <property type="entry name" value="Phos_ph_gly_syn"/>
    <property type="match status" value="1"/>
</dbReference>
<evidence type="ECO:0000256" key="8">
    <source>
        <dbReference type="ARBA" id="ARBA00022692"/>
    </source>
</evidence>
<keyword evidence="13" id="KW-1208">Phospholipid metabolism</keyword>
<keyword evidence="18" id="KW-1185">Reference proteome</keyword>
<dbReference type="RefSeq" id="WP_394822299.1">
    <property type="nucleotide sequence ID" value="NZ_CP089984.1"/>
</dbReference>
<keyword evidence="12" id="KW-0594">Phospholipid biosynthesis</keyword>
<dbReference type="PANTHER" id="PTHR14269:SF11">
    <property type="entry name" value="CDP-DIACYLGLYCEROL--GLYCEROL-3-PHOSPHATE 3-PHOSPHATIDYLTRANSFERASE"/>
    <property type="match status" value="1"/>
</dbReference>
<gene>
    <name evidence="17" type="ORF">LZC94_33120</name>
</gene>
<feature type="transmembrane region" description="Helical" evidence="16">
    <location>
        <begin position="75"/>
        <end position="98"/>
    </location>
</feature>
<evidence type="ECO:0000313" key="17">
    <source>
        <dbReference type="EMBL" id="WXB12679.1"/>
    </source>
</evidence>
<evidence type="ECO:0000256" key="11">
    <source>
        <dbReference type="ARBA" id="ARBA00023136"/>
    </source>
</evidence>
<evidence type="ECO:0000313" key="18">
    <source>
        <dbReference type="Proteomes" id="UP001370348"/>
    </source>
</evidence>
<organism evidence="17 18">
    <name type="scientific">Pendulispora albinea</name>
    <dbReference type="NCBI Taxonomy" id="2741071"/>
    <lineage>
        <taxon>Bacteria</taxon>
        <taxon>Pseudomonadati</taxon>
        <taxon>Myxococcota</taxon>
        <taxon>Myxococcia</taxon>
        <taxon>Myxococcales</taxon>
        <taxon>Sorangiineae</taxon>
        <taxon>Pendulisporaceae</taxon>
        <taxon>Pendulispora</taxon>
    </lineage>
</organism>
<evidence type="ECO:0000256" key="7">
    <source>
        <dbReference type="ARBA" id="ARBA00022679"/>
    </source>
</evidence>
<keyword evidence="9 16" id="KW-1133">Transmembrane helix</keyword>
<dbReference type="PROSITE" id="PS00379">
    <property type="entry name" value="CDP_ALCOHOL_P_TRANSF"/>
    <property type="match status" value="1"/>
</dbReference>
<keyword evidence="6" id="KW-0444">Lipid biosynthesis</keyword>
<evidence type="ECO:0000256" key="6">
    <source>
        <dbReference type="ARBA" id="ARBA00022516"/>
    </source>
</evidence>
<keyword evidence="11 16" id="KW-0472">Membrane</keyword>
<evidence type="ECO:0000256" key="14">
    <source>
        <dbReference type="ARBA" id="ARBA00048586"/>
    </source>
</evidence>
<dbReference type="Pfam" id="PF01066">
    <property type="entry name" value="CDP-OH_P_transf"/>
    <property type="match status" value="1"/>
</dbReference>
<protein>
    <recommendedName>
        <fullName evidence="5">CDP-diacylglycerol--glycerol-3-phosphate 3-phosphatidyltransferase</fullName>
        <ecNumber evidence="4">2.7.8.5</ecNumber>
    </recommendedName>
</protein>
<proteinExistence type="inferred from homology"/>
<sequence>MGLYRAADLVTVPGMLSLARIPLGAAFPFVVDRPAVAFGVLVGAAITDVLDGWWARTFNRATATGAVLDPVTDKLFVAAVVGTLVVTGALSPLAILLLSTREVGELPLVVYLATNRSARKRRAEQPKANLPGKVATVLQFGCVGVAILHQSILGALLWITGAAGVFAATSYWVRALGGREG</sequence>
<dbReference type="EMBL" id="CP089984">
    <property type="protein sequence ID" value="WXB12679.1"/>
    <property type="molecule type" value="Genomic_DNA"/>
</dbReference>
<evidence type="ECO:0000256" key="16">
    <source>
        <dbReference type="SAM" id="Phobius"/>
    </source>
</evidence>
<evidence type="ECO:0000256" key="12">
    <source>
        <dbReference type="ARBA" id="ARBA00023209"/>
    </source>
</evidence>
<evidence type="ECO:0000256" key="4">
    <source>
        <dbReference type="ARBA" id="ARBA00013170"/>
    </source>
</evidence>
<dbReference type="Gene3D" id="1.20.120.1760">
    <property type="match status" value="1"/>
</dbReference>
<evidence type="ECO:0000256" key="3">
    <source>
        <dbReference type="ARBA" id="ARBA00010441"/>
    </source>
</evidence>
<reference evidence="17 18" key="1">
    <citation type="submission" date="2021-12" db="EMBL/GenBank/DDBJ databases">
        <title>Discovery of the Pendulisporaceae a myxobacterial family with distinct sporulation behavior and unique specialized metabolism.</title>
        <authorList>
            <person name="Garcia R."/>
            <person name="Popoff A."/>
            <person name="Bader C.D."/>
            <person name="Loehr J."/>
            <person name="Walesch S."/>
            <person name="Walt C."/>
            <person name="Boldt J."/>
            <person name="Bunk B."/>
            <person name="Haeckl F.J.F.P.J."/>
            <person name="Gunesch A.P."/>
            <person name="Birkelbach J."/>
            <person name="Nuebel U."/>
            <person name="Pietschmann T."/>
            <person name="Bach T."/>
            <person name="Mueller R."/>
        </authorList>
    </citation>
    <scope>NUCLEOTIDE SEQUENCE [LARGE SCALE GENOMIC DNA]</scope>
    <source>
        <strain evidence="17 18">MSr11954</strain>
    </source>
</reference>
<dbReference type="InterPro" id="IPR050324">
    <property type="entry name" value="CDP-alcohol_PTase-I"/>
</dbReference>
<dbReference type="PANTHER" id="PTHR14269">
    <property type="entry name" value="CDP-DIACYLGLYCEROL--GLYCEROL-3-PHOSPHATE 3-PHOSPHATIDYLTRANSFERASE-RELATED"/>
    <property type="match status" value="1"/>
</dbReference>
<evidence type="ECO:0000256" key="1">
    <source>
        <dbReference type="ARBA" id="ARBA00004141"/>
    </source>
</evidence>
<dbReference type="InterPro" id="IPR000462">
    <property type="entry name" value="CDP-OH_P_trans"/>
</dbReference>
<evidence type="ECO:0000256" key="15">
    <source>
        <dbReference type="RuleBase" id="RU003750"/>
    </source>
</evidence>
<dbReference type="EC" id="2.7.8.5" evidence="4"/>
<comment type="catalytic activity">
    <reaction evidence="14">
        <text>a CDP-1,2-diacyl-sn-glycerol + sn-glycerol 3-phosphate = a 1,2-diacyl-sn-glycero-3-phospho-(1'-sn-glycero-3'-phosphate) + CMP + H(+)</text>
        <dbReference type="Rhea" id="RHEA:12593"/>
        <dbReference type="ChEBI" id="CHEBI:15378"/>
        <dbReference type="ChEBI" id="CHEBI:57597"/>
        <dbReference type="ChEBI" id="CHEBI:58332"/>
        <dbReference type="ChEBI" id="CHEBI:60110"/>
        <dbReference type="ChEBI" id="CHEBI:60377"/>
        <dbReference type="EC" id="2.7.8.5"/>
    </reaction>
</comment>
<dbReference type="Proteomes" id="UP001370348">
    <property type="component" value="Chromosome"/>
</dbReference>
<dbReference type="InterPro" id="IPR048254">
    <property type="entry name" value="CDP_ALCOHOL_P_TRANSF_CS"/>
</dbReference>
<evidence type="ECO:0000256" key="5">
    <source>
        <dbReference type="ARBA" id="ARBA00014944"/>
    </source>
</evidence>
<name>A0ABZ2LP53_9BACT</name>
<dbReference type="InterPro" id="IPR004570">
    <property type="entry name" value="Phosphatidylglycerol_P_synth"/>
</dbReference>
<keyword evidence="8 16" id="KW-0812">Transmembrane</keyword>
<comment type="similarity">
    <text evidence="3 15">Belongs to the CDP-alcohol phosphatidyltransferase class-I family.</text>
</comment>